<protein>
    <submittedName>
        <fullName evidence="7">Putative CtpA-like serine protease</fullName>
        <ecNumber evidence="7">3.4.21.-</ecNumber>
    </submittedName>
</protein>
<dbReference type="GO" id="GO:0007165">
    <property type="term" value="P:signal transduction"/>
    <property type="evidence" value="ECO:0007669"/>
    <property type="project" value="TreeGrafter"/>
</dbReference>
<evidence type="ECO:0000256" key="4">
    <source>
        <dbReference type="ARBA" id="ARBA00022825"/>
    </source>
</evidence>
<dbReference type="InterPro" id="IPR005151">
    <property type="entry name" value="Tail-specific_protease"/>
</dbReference>
<evidence type="ECO:0000256" key="3">
    <source>
        <dbReference type="ARBA" id="ARBA00022801"/>
    </source>
</evidence>
<evidence type="ECO:0000259" key="6">
    <source>
        <dbReference type="PROSITE" id="PS50106"/>
    </source>
</evidence>
<dbReference type="GO" id="GO:0008236">
    <property type="term" value="F:serine-type peptidase activity"/>
    <property type="evidence" value="ECO:0007669"/>
    <property type="project" value="UniProtKB-KW"/>
</dbReference>
<dbReference type="AlphaFoldDB" id="A0A518DH47"/>
<dbReference type="NCBIfam" id="TIGR00225">
    <property type="entry name" value="prc"/>
    <property type="match status" value="1"/>
</dbReference>
<dbReference type="EC" id="3.4.21.-" evidence="7"/>
<proteinExistence type="inferred from homology"/>
<dbReference type="InterPro" id="IPR029045">
    <property type="entry name" value="ClpP/crotonase-like_dom_sf"/>
</dbReference>
<evidence type="ECO:0000313" key="7">
    <source>
        <dbReference type="EMBL" id="QDU90797.1"/>
    </source>
</evidence>
<keyword evidence="3 5" id="KW-0378">Hydrolase</keyword>
<dbReference type="GO" id="GO:0006508">
    <property type="term" value="P:proteolysis"/>
    <property type="evidence" value="ECO:0007669"/>
    <property type="project" value="UniProtKB-KW"/>
</dbReference>
<dbReference type="Gene3D" id="3.90.226.10">
    <property type="entry name" value="2-enoyl-CoA Hydratase, Chain A, domain 1"/>
    <property type="match status" value="1"/>
</dbReference>
<dbReference type="EMBL" id="CP036291">
    <property type="protein sequence ID" value="QDU90797.1"/>
    <property type="molecule type" value="Genomic_DNA"/>
</dbReference>
<dbReference type="Proteomes" id="UP000317429">
    <property type="component" value="Chromosome"/>
</dbReference>
<name>A0A518DH47_9BACT</name>
<evidence type="ECO:0000313" key="8">
    <source>
        <dbReference type="Proteomes" id="UP000317429"/>
    </source>
</evidence>
<accession>A0A518DH47</accession>
<dbReference type="GO" id="GO:0004175">
    <property type="term" value="F:endopeptidase activity"/>
    <property type="evidence" value="ECO:0007669"/>
    <property type="project" value="TreeGrafter"/>
</dbReference>
<reference evidence="7 8" key="1">
    <citation type="submission" date="2019-02" db="EMBL/GenBank/DDBJ databases">
        <title>Deep-cultivation of Planctomycetes and their phenomic and genomic characterization uncovers novel biology.</title>
        <authorList>
            <person name="Wiegand S."/>
            <person name="Jogler M."/>
            <person name="Boedeker C."/>
            <person name="Pinto D."/>
            <person name="Vollmers J."/>
            <person name="Rivas-Marin E."/>
            <person name="Kohn T."/>
            <person name="Peeters S.H."/>
            <person name="Heuer A."/>
            <person name="Rast P."/>
            <person name="Oberbeckmann S."/>
            <person name="Bunk B."/>
            <person name="Jeske O."/>
            <person name="Meyerdierks A."/>
            <person name="Storesund J.E."/>
            <person name="Kallscheuer N."/>
            <person name="Luecker S."/>
            <person name="Lage O.M."/>
            <person name="Pohl T."/>
            <person name="Merkel B.J."/>
            <person name="Hornburger P."/>
            <person name="Mueller R.-W."/>
            <person name="Bruemmer F."/>
            <person name="Labrenz M."/>
            <person name="Spormann A.M."/>
            <person name="Op den Camp H."/>
            <person name="Overmann J."/>
            <person name="Amann R."/>
            <person name="Jetten M.S.M."/>
            <person name="Mascher T."/>
            <person name="Medema M.H."/>
            <person name="Devos D.P."/>
            <person name="Kaster A.-K."/>
            <person name="Ovreas L."/>
            <person name="Rohde M."/>
            <person name="Galperin M.Y."/>
            <person name="Jogler C."/>
        </authorList>
    </citation>
    <scope>NUCLEOTIDE SEQUENCE [LARGE SCALE GENOMIC DNA]</scope>
    <source>
        <strain evidence="7 8">Pla175</strain>
    </source>
</reference>
<keyword evidence="4 5" id="KW-0720">Serine protease</keyword>
<dbReference type="CDD" id="cd07560">
    <property type="entry name" value="Peptidase_S41_CPP"/>
    <property type="match status" value="1"/>
</dbReference>
<dbReference type="PANTHER" id="PTHR32060:SF30">
    <property type="entry name" value="CARBOXY-TERMINAL PROCESSING PROTEASE CTPA"/>
    <property type="match status" value="1"/>
</dbReference>
<dbReference type="Gene3D" id="3.30.750.44">
    <property type="match status" value="1"/>
</dbReference>
<dbReference type="SMART" id="SM00228">
    <property type="entry name" value="PDZ"/>
    <property type="match status" value="1"/>
</dbReference>
<dbReference type="CDD" id="cd06782">
    <property type="entry name" value="cpPDZ_CPP-like"/>
    <property type="match status" value="1"/>
</dbReference>
<dbReference type="Pfam" id="PF03572">
    <property type="entry name" value="Peptidase_S41"/>
    <property type="match status" value="1"/>
</dbReference>
<dbReference type="InterPro" id="IPR001478">
    <property type="entry name" value="PDZ"/>
</dbReference>
<keyword evidence="2 5" id="KW-0645">Protease</keyword>
<dbReference type="OrthoDB" id="9812068at2"/>
<dbReference type="InterPro" id="IPR041489">
    <property type="entry name" value="PDZ_6"/>
</dbReference>
<dbReference type="KEGG" id="pnd:Pla175_42100"/>
<comment type="similarity">
    <text evidence="1 5">Belongs to the peptidase S41A family.</text>
</comment>
<gene>
    <name evidence="7" type="ORF">Pla175_42100</name>
</gene>
<evidence type="ECO:0000256" key="2">
    <source>
        <dbReference type="ARBA" id="ARBA00022670"/>
    </source>
</evidence>
<evidence type="ECO:0000256" key="5">
    <source>
        <dbReference type="RuleBase" id="RU004404"/>
    </source>
</evidence>
<feature type="domain" description="PDZ" evidence="6">
    <location>
        <begin position="84"/>
        <end position="150"/>
    </location>
</feature>
<evidence type="ECO:0000256" key="1">
    <source>
        <dbReference type="ARBA" id="ARBA00009179"/>
    </source>
</evidence>
<sequence>MSRRNFTCLIVAVAVALVCASRVERNPYARYVSDGYRLIEQYALAPPSDDALFTAAMQGMVSALRRGGDEHSDFLPQDQADPLRDELSQSFGGLGLPFKLVGQPSRAYVIAPPIPGSPAAQAGMRIGDRIDEVNGVPIAGMSQHEVTQTLSGEIGKPVRLTLARHGEATPLQLVITRALLPIESLAGLRKNAEGTWDYFTEQSPDVAYVQLLGFGDRTLGDLRSLLTKLKSQGMQRLILDLRGNPGGTVDSAVAASELFLPAGAKVVETRGRNGAVLASYETEHRGEWADLPLVVLIDRETASASEIMAAALKENGRATVVGERSFGKGSVQRTIDLEAGRSMLKVTWATFCGPSGNKIHRMPTDGPDDVWGVHPDVGFDAPLSAQQYAAFVRLPETRRLLEPIRAAIAAGTAPEEIAIEPLDFSDNALQLAIDHLLGSDGKSAESAAPLKQAAGS</sequence>
<dbReference type="Gene3D" id="2.30.42.10">
    <property type="match status" value="1"/>
</dbReference>
<dbReference type="InterPro" id="IPR036034">
    <property type="entry name" value="PDZ_sf"/>
</dbReference>
<dbReference type="PROSITE" id="PS50106">
    <property type="entry name" value="PDZ"/>
    <property type="match status" value="1"/>
</dbReference>
<dbReference type="Pfam" id="PF17820">
    <property type="entry name" value="PDZ_6"/>
    <property type="match status" value="1"/>
</dbReference>
<dbReference type="RefSeq" id="WP_145290008.1">
    <property type="nucleotide sequence ID" value="NZ_CP036291.1"/>
</dbReference>
<organism evidence="7 8">
    <name type="scientific">Pirellulimonas nuda</name>
    <dbReference type="NCBI Taxonomy" id="2528009"/>
    <lineage>
        <taxon>Bacteria</taxon>
        <taxon>Pseudomonadati</taxon>
        <taxon>Planctomycetota</taxon>
        <taxon>Planctomycetia</taxon>
        <taxon>Pirellulales</taxon>
        <taxon>Lacipirellulaceae</taxon>
        <taxon>Pirellulimonas</taxon>
    </lineage>
</organism>
<dbReference type="GO" id="GO:0030288">
    <property type="term" value="C:outer membrane-bounded periplasmic space"/>
    <property type="evidence" value="ECO:0007669"/>
    <property type="project" value="TreeGrafter"/>
</dbReference>
<dbReference type="SMART" id="SM00245">
    <property type="entry name" value="TSPc"/>
    <property type="match status" value="1"/>
</dbReference>
<dbReference type="InterPro" id="IPR004447">
    <property type="entry name" value="Peptidase_S41A"/>
</dbReference>
<dbReference type="PANTHER" id="PTHR32060">
    <property type="entry name" value="TAIL-SPECIFIC PROTEASE"/>
    <property type="match status" value="1"/>
</dbReference>
<dbReference type="SUPFAM" id="SSF52096">
    <property type="entry name" value="ClpP/crotonase"/>
    <property type="match status" value="1"/>
</dbReference>
<keyword evidence="8" id="KW-1185">Reference proteome</keyword>
<dbReference type="SUPFAM" id="SSF50156">
    <property type="entry name" value="PDZ domain-like"/>
    <property type="match status" value="1"/>
</dbReference>